<evidence type="ECO:0000256" key="1">
    <source>
        <dbReference type="SAM" id="MobiDB-lite"/>
    </source>
</evidence>
<evidence type="ECO:0000313" key="2">
    <source>
        <dbReference type="EMBL" id="KPI85520.1"/>
    </source>
</evidence>
<comment type="caution">
    <text evidence="2">The sequence shown here is derived from an EMBL/GenBank/DDBJ whole genome shotgun (WGS) entry which is preliminary data.</text>
</comment>
<feature type="compositionally biased region" description="Basic and acidic residues" evidence="1">
    <location>
        <begin position="912"/>
        <end position="922"/>
    </location>
</feature>
<dbReference type="OMA" id="IANTPQC"/>
<protein>
    <submittedName>
        <fullName evidence="2">Uncharacterized protein</fullName>
    </submittedName>
</protein>
<sequence length="1889" mass="203598">MEEKAEYDFASFDLETDLSWREGSSLSSGVFHCVSHRSHFSVAQLMDLLSTSSRAASTHSKASANTRPRNGEPITASAATTAIPEASILRSPPASVLSMGRVEPDDSVLRMGRYALAPETRSPFSSVAALSSVLSPRSMATVGTGDSVQSSSLASSERSAYIMHALNPSAHKAPENQNRGATQQQQKQLHRKAEAEFTPRLPDAPPHSPTFRQHRSNAPTKMSHMSPQQLGSGTVGHARLHTRDAKSDATTPQAGSPAAAKASLVAGLPTDAAAAATSSQSGINALCNTQAGGSSSAHFEKDMAAQQEAFRDGNRSCAGLGGSAATTNFYDITQITYLNGATLKGEPVVPVNPNTRVATLRWDDESDNDSTRPALACMSNAVEEADADEEHHVQIIIVKASSEKEPVEVRPPPLDARRTYVSTPLLCPLAPPPSSSLVGSSQSARRSANSSNAHTDLRGNFTADEVVDVDYASGGAVHNSLIADSLRIHFLSGHNSMLTIANTPQCTALAEDSVSTMVQSVYRQSELMGSDFKNELSISAHVIYPEGSVKNLLPTTADPQKTGIQVGFNPVMGTCIVNHAPVHMCSMDEATFLSRALIQNARHLRADPYTNPNTLVHVTVLLRQTCASHRSEPDLALPTAAPRSARSPHSVGAVSAAMSTLDMHVHLSSLQILWVGANYPVMRRLLSDQPDTLWQLYRQAFGGRCCTAVMSFVDRKDDLADSKSTLEFSQYMHAFLNRPPLSGSVRGFLLSTEQAASEELDRGIMSLERMRRDAVKLLKDPMAEPCMYAVIQHNELHQQPYIGAYRVVLVPLRAPIPAKKGSSDRNSGERSRRRSVSSASSVAEIRICMPSFIKRQERKVSPQLVSQTQRCPSAPAATADSLVANASSTSFPRQPSIYQSSVTTFSMPSKDACIRSDHRRDQSPSLDPPSPDGLQQQQQHAINGTSHRRSSSSHMDEPPSTASSYGECIKTNVLVVPGTLKSPEYASSSPHLPLNIMNPRTLLLPAPTTSSGYDSRRSEACQFEVDEVREAKYDRSTNTYRLLRNFEALLEIQRAFVEDEANVALLCTHCSAAVPPFQHLPLWEVVESTLMAVSDAQMNLSTPSQLTLFGSILRGNTVVRDLAEVGSRAADRTVDGQEALVGASPLFGPILYQTRGVDLCEVSEIQPVLQSMLRYADDAVGADAGVFLVLMAVRKTTRELPPAEAPGHLPEYTWDASFSSCTVIVTRNSMDLYTNAVAEINAVEGPHRPVFPFGLLSEAIGGSCKSVHFLSIETASATRTLAASMLEAQQKLGQVQNEARRSNRVSVYVNTCLTASRAIHTVLGNLKELAAEGSEVARDITPQDESVARSQATKLEALAEQHAEYLRSANIRGFVIYLTLTVEDMQALFFNSFRYGTNSSGSLRRLQTLHASSATGITRQKTVTSSKHQTEQQQPSLQAVREMMTVSPTDSLQASAKSAAPGGATAAAEAQPASAGALSRDSGIVAHTLLLLLNSSPDGNDKSDSSRSLCHLTTSPTNEVTVNYGGTASVYAFDNVVPLTLEDAATRVSPTRNYDALNASTLLHDAEAGCLAGYNATMVFQETLHAQEKGVCESLCQHVCRSSVASCPPEAAFFMSVAYLDDRSAVDLLDAKAVRAAVRNPGVAGRSEPLVGKSPLTGTFLANAGLKLVCTSRNVSEYLTEAFHGDDAIRAAGAPPHFLVISLWQKLCISAEQDICLSSLLFLLTRGGPRILQTSLTRFPGSAISQLLNYALCGPCYTLCGCGVTDAEPQAATSHDPLDADFEPAMDFFQNCLSAYTGKALRYNSVSDALKSHRKELARVSERVRTYKRKARAAGGREKLMGPERKDGDAAVFAMRHLQRMIEDEEGLLKERMDALHRVPPFYVVKVAH</sequence>
<dbReference type="PANTHER" id="PTHR35615">
    <property type="entry name" value="PRESENT IN THE OUTER MITOCHONDRIAL MEMBRANE PROTEOME 22-RELATED"/>
    <property type="match status" value="1"/>
</dbReference>
<feature type="region of interest" description="Disordered" evidence="1">
    <location>
        <begin position="431"/>
        <end position="456"/>
    </location>
</feature>
<feature type="region of interest" description="Disordered" evidence="1">
    <location>
        <begin position="1417"/>
        <end position="1467"/>
    </location>
</feature>
<feature type="compositionally biased region" description="Basic and acidic residues" evidence="1">
    <location>
        <begin position="821"/>
        <end position="830"/>
    </location>
</feature>
<organism evidence="2 3">
    <name type="scientific">Leptomonas seymouri</name>
    <dbReference type="NCBI Taxonomy" id="5684"/>
    <lineage>
        <taxon>Eukaryota</taxon>
        <taxon>Discoba</taxon>
        <taxon>Euglenozoa</taxon>
        <taxon>Kinetoplastea</taxon>
        <taxon>Metakinetoplastina</taxon>
        <taxon>Trypanosomatida</taxon>
        <taxon>Trypanosomatidae</taxon>
        <taxon>Leishmaniinae</taxon>
        <taxon>Leptomonas</taxon>
    </lineage>
</organism>
<evidence type="ECO:0000313" key="3">
    <source>
        <dbReference type="Proteomes" id="UP000038009"/>
    </source>
</evidence>
<feature type="compositionally biased region" description="Polar residues" evidence="1">
    <location>
        <begin position="175"/>
        <end position="187"/>
    </location>
</feature>
<gene>
    <name evidence="2" type="ORF">ABL78_5401</name>
</gene>
<dbReference type="VEuPathDB" id="TriTrypDB:Lsey_0182_0010"/>
<dbReference type="Proteomes" id="UP000038009">
    <property type="component" value="Unassembled WGS sequence"/>
</dbReference>
<feature type="compositionally biased region" description="Polar residues" evidence="1">
    <location>
        <begin position="1417"/>
        <end position="1437"/>
    </location>
</feature>
<proteinExistence type="predicted"/>
<accession>A0A0N1PDI9</accession>
<dbReference type="OrthoDB" id="10669464at2759"/>
<keyword evidence="3" id="KW-1185">Reference proteome</keyword>
<feature type="region of interest" description="Disordered" evidence="1">
    <location>
        <begin position="818"/>
        <end position="837"/>
    </location>
</feature>
<reference evidence="2 3" key="1">
    <citation type="journal article" date="2015" name="PLoS Pathog.">
        <title>Leptomonas seymouri: Adaptations to the Dixenous Life Cycle Analyzed by Genome Sequencing, Transcriptome Profiling and Co-infection with Leishmania donovani.</title>
        <authorList>
            <person name="Kraeva N."/>
            <person name="Butenko A."/>
            <person name="Hlavacova J."/>
            <person name="Kostygov A."/>
            <person name="Myskova J."/>
            <person name="Grybchuk D."/>
            <person name="Lestinova T."/>
            <person name="Votypka J."/>
            <person name="Volf P."/>
            <person name="Opperdoes F."/>
            <person name="Flegontov P."/>
            <person name="Lukes J."/>
            <person name="Yurchenko V."/>
        </authorList>
    </citation>
    <scope>NUCLEOTIDE SEQUENCE [LARGE SCALE GENOMIC DNA]</scope>
    <source>
        <strain evidence="2 3">ATCC 30220</strain>
    </source>
</reference>
<feature type="compositionally biased region" description="Low complexity" evidence="1">
    <location>
        <begin position="1454"/>
        <end position="1467"/>
    </location>
</feature>
<feature type="compositionally biased region" description="Low complexity" evidence="1">
    <location>
        <begin position="435"/>
        <end position="453"/>
    </location>
</feature>
<name>A0A0N1PDI9_LEPSE</name>
<feature type="region of interest" description="Disordered" evidence="1">
    <location>
        <begin position="912"/>
        <end position="965"/>
    </location>
</feature>
<feature type="compositionally biased region" description="Polar residues" evidence="1">
    <location>
        <begin position="933"/>
        <end position="945"/>
    </location>
</feature>
<feature type="compositionally biased region" description="Polar residues" evidence="1">
    <location>
        <begin position="216"/>
        <end position="232"/>
    </location>
</feature>
<feature type="region of interest" description="Disordered" evidence="1">
    <location>
        <begin position="170"/>
        <end position="262"/>
    </location>
</feature>
<dbReference type="EMBL" id="LJSK01000182">
    <property type="protein sequence ID" value="KPI85520.1"/>
    <property type="molecule type" value="Genomic_DNA"/>
</dbReference>